<dbReference type="SUPFAM" id="SSF52091">
    <property type="entry name" value="SpoIIaa-like"/>
    <property type="match status" value="1"/>
</dbReference>
<name>C0GJ45_DETAL</name>
<proteinExistence type="predicted"/>
<accession>C0GJ45</accession>
<dbReference type="eggNOG" id="COG0659">
    <property type="taxonomic scope" value="Bacteria"/>
</dbReference>
<comment type="subcellular location">
    <subcellularLocation>
        <location evidence="1">Membrane</location>
        <topology evidence="1">Multi-pass membrane protein</topology>
    </subcellularLocation>
</comment>
<dbReference type="InterPro" id="IPR001902">
    <property type="entry name" value="SLC26A/SulP_fam"/>
</dbReference>
<sequence>MAANNSPQKGPWIAEFSSTIKTDLPASLVTFLVALPLSLGIALASGAPLMAGVIAAVVGGIVVGALGGAPMQVSGPAAGLTVIIFGLVQQFGWEVTSAMTVSAGILQIILGKLGVAPLAMAISPAVLHGMLAAIGILIALSQAHVVLGAAPAGGGTENLLALPGSIINLDPATTVLGLLTIGILVFWPKIKLRRMQIIPGSLAAVVIATIVSLAFGMNIPRVELAGGNLFASISLPVLPTGNYTTFVAGIFVLTLVASAESLLCAVATDKLHTGPRCCLHKELMAQGAGNTISGLLGGLPITGVIVRSKASISAGAKTRASAILHGLWILIFVVLLPGLVTSIPLSVLAGLLVYTGIQLVNFHHVTELRRYQEMIVYLITVIAIVGINLLAGLGIGLAAALIRLLWKLTRMDIAIEKSGGAWHVTISGALTFAGIPKLTSRLADIPPSEEVKIHLALRYLDHAGCEALNSWQESYEKQGGRVQAAALEENWSSCQPGKGENSPLVACNVFEDIWTRNNGTVEEAMTQTKQEIGL</sequence>
<feature type="transmembrane region" description="Helical" evidence="5">
    <location>
        <begin position="374"/>
        <end position="402"/>
    </location>
</feature>
<evidence type="ECO:0000256" key="3">
    <source>
        <dbReference type="ARBA" id="ARBA00022989"/>
    </source>
</evidence>
<dbReference type="RefSeq" id="WP_008517959.1">
    <property type="nucleotide sequence ID" value="NZ_ACJM01000014.1"/>
</dbReference>
<gene>
    <name evidence="7" type="ORF">DealDRAFT_2504</name>
</gene>
<keyword evidence="2 5" id="KW-0812">Transmembrane</keyword>
<evidence type="ECO:0000256" key="5">
    <source>
        <dbReference type="SAM" id="Phobius"/>
    </source>
</evidence>
<dbReference type="GO" id="GO:0016020">
    <property type="term" value="C:membrane"/>
    <property type="evidence" value="ECO:0007669"/>
    <property type="project" value="UniProtKB-SubCell"/>
</dbReference>
<evidence type="ECO:0000313" key="8">
    <source>
        <dbReference type="Proteomes" id="UP000006443"/>
    </source>
</evidence>
<keyword evidence="8" id="KW-1185">Reference proteome</keyword>
<feature type="transmembrane region" description="Helical" evidence="5">
    <location>
        <begin position="131"/>
        <end position="152"/>
    </location>
</feature>
<dbReference type="GO" id="GO:0055085">
    <property type="term" value="P:transmembrane transport"/>
    <property type="evidence" value="ECO:0007669"/>
    <property type="project" value="InterPro"/>
</dbReference>
<evidence type="ECO:0000256" key="2">
    <source>
        <dbReference type="ARBA" id="ARBA00022692"/>
    </source>
</evidence>
<evidence type="ECO:0000313" key="7">
    <source>
        <dbReference type="EMBL" id="EEG76678.1"/>
    </source>
</evidence>
<evidence type="ECO:0000259" key="6">
    <source>
        <dbReference type="Pfam" id="PF00916"/>
    </source>
</evidence>
<dbReference type="Proteomes" id="UP000006443">
    <property type="component" value="Unassembled WGS sequence"/>
</dbReference>
<keyword evidence="3 5" id="KW-1133">Transmembrane helix</keyword>
<dbReference type="InterPro" id="IPR036513">
    <property type="entry name" value="STAS_dom_sf"/>
</dbReference>
<feature type="transmembrane region" description="Helical" evidence="5">
    <location>
        <begin position="49"/>
        <end position="66"/>
    </location>
</feature>
<evidence type="ECO:0000256" key="4">
    <source>
        <dbReference type="ARBA" id="ARBA00023136"/>
    </source>
</evidence>
<dbReference type="STRING" id="555088.DealDRAFT_2504"/>
<feature type="transmembrane region" description="Helical" evidence="5">
    <location>
        <begin position="327"/>
        <end position="354"/>
    </location>
</feature>
<organism evidence="7 8">
    <name type="scientific">Dethiobacter alkaliphilus AHT 1</name>
    <dbReference type="NCBI Taxonomy" id="555088"/>
    <lineage>
        <taxon>Bacteria</taxon>
        <taxon>Bacillati</taxon>
        <taxon>Bacillota</taxon>
        <taxon>Dethiobacteria</taxon>
        <taxon>Dethiobacterales</taxon>
        <taxon>Dethiobacteraceae</taxon>
        <taxon>Dethiobacter</taxon>
    </lineage>
</organism>
<feature type="transmembrane region" description="Helical" evidence="5">
    <location>
        <begin position="197"/>
        <end position="219"/>
    </location>
</feature>
<dbReference type="PANTHER" id="PTHR11814">
    <property type="entry name" value="SULFATE TRANSPORTER"/>
    <property type="match status" value="1"/>
</dbReference>
<feature type="transmembrane region" description="Helical" evidence="5">
    <location>
        <begin position="243"/>
        <end position="266"/>
    </location>
</feature>
<keyword evidence="4 5" id="KW-0472">Membrane</keyword>
<feature type="domain" description="SLC26A/SulP transporter" evidence="6">
    <location>
        <begin position="21"/>
        <end position="374"/>
    </location>
</feature>
<reference evidence="7 8" key="1">
    <citation type="submission" date="2009-02" db="EMBL/GenBank/DDBJ databases">
        <title>Sequencing of the draft genome and assembly of Dethiobacter alkaliphilus AHT 1.</title>
        <authorList>
            <consortium name="US DOE Joint Genome Institute (JGI-PGF)"/>
            <person name="Lucas S."/>
            <person name="Copeland A."/>
            <person name="Lapidus A."/>
            <person name="Glavina del Rio T."/>
            <person name="Dalin E."/>
            <person name="Tice H."/>
            <person name="Bruce D."/>
            <person name="Goodwin L."/>
            <person name="Pitluck S."/>
            <person name="Larimer F."/>
            <person name="Land M.L."/>
            <person name="Hauser L."/>
            <person name="Muyzer G."/>
        </authorList>
    </citation>
    <scope>NUCLEOTIDE SEQUENCE [LARGE SCALE GENOMIC DNA]</scope>
    <source>
        <strain evidence="7 8">AHT 1</strain>
    </source>
</reference>
<dbReference type="Pfam" id="PF00916">
    <property type="entry name" value="Sulfate_transp"/>
    <property type="match status" value="1"/>
</dbReference>
<evidence type="ECO:0000256" key="1">
    <source>
        <dbReference type="ARBA" id="ARBA00004141"/>
    </source>
</evidence>
<feature type="transmembrane region" description="Helical" evidence="5">
    <location>
        <begin position="98"/>
        <end position="119"/>
    </location>
</feature>
<feature type="transmembrane region" description="Helical" evidence="5">
    <location>
        <begin position="172"/>
        <end position="190"/>
    </location>
</feature>
<dbReference type="EMBL" id="ACJM01000014">
    <property type="protein sequence ID" value="EEG76678.1"/>
    <property type="molecule type" value="Genomic_DNA"/>
</dbReference>
<dbReference type="AlphaFoldDB" id="C0GJ45"/>
<dbReference type="InterPro" id="IPR011547">
    <property type="entry name" value="SLC26A/SulP_dom"/>
</dbReference>
<protein>
    <submittedName>
        <fullName evidence="7">Sulphate transporter</fullName>
    </submittedName>
</protein>
<feature type="transmembrane region" description="Helical" evidence="5">
    <location>
        <begin position="24"/>
        <end position="43"/>
    </location>
</feature>
<comment type="caution">
    <text evidence="7">The sequence shown here is derived from an EMBL/GenBank/DDBJ whole genome shotgun (WGS) entry which is preliminary data.</text>
</comment>